<keyword evidence="3" id="KW-1185">Reference proteome</keyword>
<proteinExistence type="predicted"/>
<gene>
    <name evidence="2" type="ORF">FJ651_09015</name>
</gene>
<evidence type="ECO:0000256" key="1">
    <source>
        <dbReference type="SAM" id="SignalP"/>
    </source>
</evidence>
<accession>A0A506PHA9</accession>
<dbReference type="EMBL" id="VHIQ01000004">
    <property type="protein sequence ID" value="TPV33226.1"/>
    <property type="molecule type" value="Genomic_DNA"/>
</dbReference>
<evidence type="ECO:0008006" key="4">
    <source>
        <dbReference type="Google" id="ProtNLM"/>
    </source>
</evidence>
<name>A0A506PHA9_9FLAO</name>
<feature type="signal peptide" evidence="1">
    <location>
        <begin position="1"/>
        <end position="18"/>
    </location>
</feature>
<dbReference type="AlphaFoldDB" id="A0A506PHA9"/>
<feature type="chain" id="PRO_5021424932" description="DNA-binding protein" evidence="1">
    <location>
        <begin position="19"/>
        <end position="132"/>
    </location>
</feature>
<dbReference type="RefSeq" id="WP_140990188.1">
    <property type="nucleotide sequence ID" value="NZ_VHIQ01000004.1"/>
</dbReference>
<comment type="caution">
    <text evidence="2">The sequence shown here is derived from an EMBL/GenBank/DDBJ whole genome shotgun (WGS) entry which is preliminary data.</text>
</comment>
<protein>
    <recommendedName>
        <fullName evidence="4">DNA-binding protein</fullName>
    </recommendedName>
</protein>
<keyword evidence="1" id="KW-0732">Signal</keyword>
<sequence>MKRFITVTAVMLSLIATAQSPIESEQSTNKCTATVYNAKDYVGQNITVCGYVAQVSTVESINGQPTYINMGGKYPNHHFTAVIWKKNILSWEGANLQEYNNQLLAITGEVVLYKGQAQITVYTPKQIEIIKL</sequence>
<organism evidence="2 3">
    <name type="scientific">Paucihalobacter ruber</name>
    <dbReference type="NCBI Taxonomy" id="2567861"/>
    <lineage>
        <taxon>Bacteria</taxon>
        <taxon>Pseudomonadati</taxon>
        <taxon>Bacteroidota</taxon>
        <taxon>Flavobacteriia</taxon>
        <taxon>Flavobacteriales</taxon>
        <taxon>Flavobacteriaceae</taxon>
        <taxon>Paucihalobacter</taxon>
    </lineage>
</organism>
<dbReference type="OrthoDB" id="1359083at2"/>
<dbReference type="Proteomes" id="UP000317332">
    <property type="component" value="Unassembled WGS sequence"/>
</dbReference>
<reference evidence="2 3" key="1">
    <citation type="submission" date="2019-06" db="EMBL/GenBank/DDBJ databases">
        <title>Flavobacteriaceae Paucihalobacterium erythroidium CWB-1, complete genome.</title>
        <authorList>
            <person name="Wu S."/>
        </authorList>
    </citation>
    <scope>NUCLEOTIDE SEQUENCE [LARGE SCALE GENOMIC DNA]</scope>
    <source>
        <strain evidence="2 3">CWB-1</strain>
    </source>
</reference>
<evidence type="ECO:0000313" key="2">
    <source>
        <dbReference type="EMBL" id="TPV33226.1"/>
    </source>
</evidence>
<evidence type="ECO:0000313" key="3">
    <source>
        <dbReference type="Proteomes" id="UP000317332"/>
    </source>
</evidence>